<dbReference type="InterPro" id="IPR002771">
    <property type="entry name" value="Multi_antbiot-R_MarC"/>
</dbReference>
<feature type="transmembrane region" description="Helical" evidence="7">
    <location>
        <begin position="70"/>
        <end position="91"/>
    </location>
</feature>
<feature type="transmembrane region" description="Helical" evidence="7">
    <location>
        <begin position="148"/>
        <end position="175"/>
    </location>
</feature>
<dbReference type="Pfam" id="PF01914">
    <property type="entry name" value="MarC"/>
    <property type="match status" value="1"/>
</dbReference>
<evidence type="ECO:0000256" key="7">
    <source>
        <dbReference type="RuleBase" id="RU362048"/>
    </source>
</evidence>
<dbReference type="PANTHER" id="PTHR33508">
    <property type="entry name" value="UPF0056 MEMBRANE PROTEIN YHCE"/>
    <property type="match status" value="1"/>
</dbReference>
<proteinExistence type="inferred from homology"/>
<dbReference type="PANTHER" id="PTHR33508:SF1">
    <property type="entry name" value="UPF0056 MEMBRANE PROTEIN YHCE"/>
    <property type="match status" value="1"/>
</dbReference>
<dbReference type="EMBL" id="QGKM01000023">
    <property type="protein sequence ID" value="PWQ97631.1"/>
    <property type="molecule type" value="Genomic_DNA"/>
</dbReference>
<evidence type="ECO:0000256" key="4">
    <source>
        <dbReference type="ARBA" id="ARBA00022692"/>
    </source>
</evidence>
<evidence type="ECO:0000256" key="2">
    <source>
        <dbReference type="ARBA" id="ARBA00009784"/>
    </source>
</evidence>
<accession>A0A317CHM0</accession>
<comment type="subcellular location">
    <subcellularLocation>
        <location evidence="1 7">Cell membrane</location>
        <topology evidence="1 7">Multi-pass membrane protein</topology>
    </subcellularLocation>
</comment>
<dbReference type="GO" id="GO:0005886">
    <property type="term" value="C:plasma membrane"/>
    <property type="evidence" value="ECO:0007669"/>
    <property type="project" value="UniProtKB-SubCell"/>
</dbReference>
<dbReference type="AlphaFoldDB" id="A0A317CHM0"/>
<dbReference type="RefSeq" id="WP_109837447.1">
    <property type="nucleotide sequence ID" value="NZ_QGKM01000023.1"/>
</dbReference>
<reference evidence="8 9" key="1">
    <citation type="submission" date="2018-05" db="EMBL/GenBank/DDBJ databases">
        <title>Leucothrix arctica sp. nov., isolated from Arctic seawater.</title>
        <authorList>
            <person name="Choi A."/>
            <person name="Baek K."/>
        </authorList>
    </citation>
    <scope>NUCLEOTIDE SEQUENCE [LARGE SCALE GENOMIC DNA]</scope>
    <source>
        <strain evidence="8 9">JCM 18388</strain>
    </source>
</reference>
<feature type="transmembrane region" description="Helical" evidence="7">
    <location>
        <begin position="187"/>
        <end position="205"/>
    </location>
</feature>
<comment type="caution">
    <text evidence="8">The sequence shown here is derived from an EMBL/GenBank/DDBJ whole genome shotgun (WGS) entry which is preliminary data.</text>
</comment>
<feature type="transmembrane region" description="Helical" evidence="7">
    <location>
        <begin position="6"/>
        <end position="30"/>
    </location>
</feature>
<dbReference type="NCBIfam" id="TIGR00427">
    <property type="entry name" value="NAAT family transporter"/>
    <property type="match status" value="1"/>
</dbReference>
<gene>
    <name evidence="8" type="ORF">DKW60_09630</name>
</gene>
<comment type="similarity">
    <text evidence="2 7">Belongs to the UPF0056 (MarC) family.</text>
</comment>
<feature type="transmembrane region" description="Helical" evidence="7">
    <location>
        <begin position="111"/>
        <end position="136"/>
    </location>
</feature>
<protein>
    <recommendedName>
        <fullName evidence="7">UPF0056 membrane protein</fullName>
    </recommendedName>
</protein>
<evidence type="ECO:0000256" key="1">
    <source>
        <dbReference type="ARBA" id="ARBA00004651"/>
    </source>
</evidence>
<dbReference type="OrthoDB" id="21094at2"/>
<evidence type="ECO:0000256" key="6">
    <source>
        <dbReference type="ARBA" id="ARBA00023136"/>
    </source>
</evidence>
<keyword evidence="6 7" id="KW-0472">Membrane</keyword>
<keyword evidence="4 7" id="KW-0812">Transmembrane</keyword>
<dbReference type="Proteomes" id="UP000245539">
    <property type="component" value="Unassembled WGS sequence"/>
</dbReference>
<keyword evidence="5 7" id="KW-1133">Transmembrane helix</keyword>
<keyword evidence="3" id="KW-1003">Cell membrane</keyword>
<organism evidence="8 9">
    <name type="scientific">Leucothrix pacifica</name>
    <dbReference type="NCBI Taxonomy" id="1247513"/>
    <lineage>
        <taxon>Bacteria</taxon>
        <taxon>Pseudomonadati</taxon>
        <taxon>Pseudomonadota</taxon>
        <taxon>Gammaproteobacteria</taxon>
        <taxon>Thiotrichales</taxon>
        <taxon>Thiotrichaceae</taxon>
        <taxon>Leucothrix</taxon>
    </lineage>
</organism>
<evidence type="ECO:0000256" key="5">
    <source>
        <dbReference type="ARBA" id="ARBA00022989"/>
    </source>
</evidence>
<keyword evidence="9" id="KW-1185">Reference proteome</keyword>
<feature type="transmembrane region" description="Helical" evidence="7">
    <location>
        <begin position="42"/>
        <end position="64"/>
    </location>
</feature>
<name>A0A317CHM0_9GAMM</name>
<evidence type="ECO:0000313" key="9">
    <source>
        <dbReference type="Proteomes" id="UP000245539"/>
    </source>
</evidence>
<sequence>MPSFDLILNAFVTLFVTVDPIGNAPLFLGLTVGLSTIDRRTVAIRGVLVAFAILTLFAVTGTAILDAMGITIDAFRVAGGLLLFYTAFEMIYEKRQERKEEVSMSMMKDHIANISVFPLAIPLLAGPGTISATILLSSELSAATTENHWFGVLILIGIIFVLLALTAVTLIAAEILDKYIGSTGKMILTRLLGVLLAALSVQYVADGATALFG</sequence>
<evidence type="ECO:0000256" key="3">
    <source>
        <dbReference type="ARBA" id="ARBA00022475"/>
    </source>
</evidence>
<evidence type="ECO:0000313" key="8">
    <source>
        <dbReference type="EMBL" id="PWQ97631.1"/>
    </source>
</evidence>